<dbReference type="Gene3D" id="3.40.190.10">
    <property type="entry name" value="Periplasmic binding protein-like II"/>
    <property type="match status" value="2"/>
</dbReference>
<dbReference type="PANTHER" id="PTHR43649">
    <property type="entry name" value="ARABINOSE-BINDING PROTEIN-RELATED"/>
    <property type="match status" value="1"/>
</dbReference>
<dbReference type="SUPFAM" id="SSF53850">
    <property type="entry name" value="Periplasmic binding protein-like II"/>
    <property type="match status" value="1"/>
</dbReference>
<dbReference type="AlphaFoldDB" id="A0A2V3Y8R2"/>
<protein>
    <submittedName>
        <fullName evidence="2">Oligogalacturonide transport system substrate-binding protein</fullName>
    </submittedName>
</protein>
<accession>A0A2V3Y8R2</accession>
<sequence length="456" mass="50013">MIMMKKMTAAVLAAAMAASLTACGGNAAKETTQTTAQTSQEAATVAGGASTTDGKEPVTLRFSWWGGETRHKATMAAVEAFEQEYPWVTVECEYSSWDGWTDKVATQLAGGTAPDLMQVNWNWLYQFSSDGSKFADLNQFKDIVSLDNWSETNLAAMTVGGKLQGVPVSITGKLPMYNKTTFDKAGVAIPTSFEELRAAGKAFQEKLGDDYYPLAEEGYERMIWMVMYLQEKYGKEWIKDLSVNYTVEEVTEGMEWINSLEEDHVFPKISTIAGDGAENFLSNKKWMDGHYAGLTEYDSNVQEIADSLDEGQELVLGDYPTDLGPNPAGMSKVSQGFAITETSEHKEEAALLLEYITSNENGVKLMGTERGTVCNTAAKKILEDADILGGQTLEGNQKVLAFCHYTFDPNFENSALKERTGAYYEVFDNLSAGADPAEMAQYLIDSINDVNAANPY</sequence>
<keyword evidence="3" id="KW-1185">Reference proteome</keyword>
<dbReference type="PANTHER" id="PTHR43649:SF11">
    <property type="entry name" value="ABC TRANSPORTER SUBSTRATE-BINDING PROTEIN YESO-RELATED"/>
    <property type="match status" value="1"/>
</dbReference>
<dbReference type="EMBL" id="QJKD01000006">
    <property type="protein sequence ID" value="PXX53114.1"/>
    <property type="molecule type" value="Genomic_DNA"/>
</dbReference>
<evidence type="ECO:0000256" key="1">
    <source>
        <dbReference type="SAM" id="SignalP"/>
    </source>
</evidence>
<evidence type="ECO:0000313" key="3">
    <source>
        <dbReference type="Proteomes" id="UP000248057"/>
    </source>
</evidence>
<feature type="chain" id="PRO_5039032872" evidence="1">
    <location>
        <begin position="25"/>
        <end position="456"/>
    </location>
</feature>
<name>A0A2V3Y8R2_9FIRM</name>
<dbReference type="InterPro" id="IPR050490">
    <property type="entry name" value="Bact_solute-bd_prot1"/>
</dbReference>
<comment type="caution">
    <text evidence="2">The sequence shown here is derived from an EMBL/GenBank/DDBJ whole genome shotgun (WGS) entry which is preliminary data.</text>
</comment>
<feature type="signal peptide" evidence="1">
    <location>
        <begin position="1"/>
        <end position="24"/>
    </location>
</feature>
<keyword evidence="1" id="KW-0732">Signal</keyword>
<evidence type="ECO:0000313" key="2">
    <source>
        <dbReference type="EMBL" id="PXX53114.1"/>
    </source>
</evidence>
<dbReference type="PROSITE" id="PS51257">
    <property type="entry name" value="PROKAR_LIPOPROTEIN"/>
    <property type="match status" value="1"/>
</dbReference>
<proteinExistence type="predicted"/>
<organism evidence="2 3">
    <name type="scientific">Hungatella effluvii</name>
    <dbReference type="NCBI Taxonomy" id="1096246"/>
    <lineage>
        <taxon>Bacteria</taxon>
        <taxon>Bacillati</taxon>
        <taxon>Bacillota</taxon>
        <taxon>Clostridia</taxon>
        <taxon>Lachnospirales</taxon>
        <taxon>Lachnospiraceae</taxon>
        <taxon>Hungatella</taxon>
    </lineage>
</organism>
<gene>
    <name evidence="2" type="ORF">DFR60_106233</name>
</gene>
<reference evidence="2 3" key="1">
    <citation type="submission" date="2018-05" db="EMBL/GenBank/DDBJ databases">
        <title>Genomic Encyclopedia of Type Strains, Phase IV (KMG-IV): sequencing the most valuable type-strain genomes for metagenomic binning, comparative biology and taxonomic classification.</title>
        <authorList>
            <person name="Goeker M."/>
        </authorList>
    </citation>
    <scope>NUCLEOTIDE SEQUENCE [LARGE SCALE GENOMIC DNA]</scope>
    <source>
        <strain evidence="2 3">DSM 24995</strain>
    </source>
</reference>
<dbReference type="Proteomes" id="UP000248057">
    <property type="component" value="Unassembled WGS sequence"/>
</dbReference>
<dbReference type="Pfam" id="PF13416">
    <property type="entry name" value="SBP_bac_8"/>
    <property type="match status" value="1"/>
</dbReference>
<dbReference type="InterPro" id="IPR006059">
    <property type="entry name" value="SBP"/>
</dbReference>